<dbReference type="Proteomes" id="UP001428341">
    <property type="component" value="Unassembled WGS sequence"/>
</dbReference>
<gene>
    <name evidence="1" type="ORF">WN944_016142</name>
</gene>
<sequence>MALKTFYSFKEIRKTFSALDLASGIPGWLEIICIWISILNVKVIDKSGPPDSRPTLPVEKLYIYRTVAGQRIDMLGFVWNMDEDFASRLS</sequence>
<evidence type="ECO:0000313" key="1">
    <source>
        <dbReference type="EMBL" id="KAK9200941.1"/>
    </source>
</evidence>
<proteinExistence type="predicted"/>
<reference evidence="1 2" key="1">
    <citation type="submission" date="2024-05" db="EMBL/GenBank/DDBJ databases">
        <title>Haplotype-resolved chromosome-level genome assembly of Huyou (Citrus changshanensis).</title>
        <authorList>
            <person name="Miao C."/>
            <person name="Chen W."/>
            <person name="Wu Y."/>
            <person name="Wang L."/>
            <person name="Zhao S."/>
            <person name="Grierson D."/>
            <person name="Xu C."/>
            <person name="Chen K."/>
        </authorList>
    </citation>
    <scope>NUCLEOTIDE SEQUENCE [LARGE SCALE GENOMIC DNA]</scope>
    <source>
        <strain evidence="1">01-14</strain>
        <tissue evidence="1">Leaf</tissue>
    </source>
</reference>
<dbReference type="AlphaFoldDB" id="A0AAP0M8T5"/>
<comment type="caution">
    <text evidence="1">The sequence shown here is derived from an EMBL/GenBank/DDBJ whole genome shotgun (WGS) entry which is preliminary data.</text>
</comment>
<protein>
    <submittedName>
        <fullName evidence="1">Uncharacterized protein</fullName>
    </submittedName>
</protein>
<name>A0AAP0M8T5_9ROSI</name>
<organism evidence="1 2">
    <name type="scientific">Citrus x changshan-huyou</name>
    <dbReference type="NCBI Taxonomy" id="2935761"/>
    <lineage>
        <taxon>Eukaryota</taxon>
        <taxon>Viridiplantae</taxon>
        <taxon>Streptophyta</taxon>
        <taxon>Embryophyta</taxon>
        <taxon>Tracheophyta</taxon>
        <taxon>Spermatophyta</taxon>
        <taxon>Magnoliopsida</taxon>
        <taxon>eudicotyledons</taxon>
        <taxon>Gunneridae</taxon>
        <taxon>Pentapetalae</taxon>
        <taxon>rosids</taxon>
        <taxon>malvids</taxon>
        <taxon>Sapindales</taxon>
        <taxon>Rutaceae</taxon>
        <taxon>Aurantioideae</taxon>
        <taxon>Citrus</taxon>
    </lineage>
</organism>
<evidence type="ECO:0000313" key="2">
    <source>
        <dbReference type="Proteomes" id="UP001428341"/>
    </source>
</evidence>
<dbReference type="EMBL" id="JBCGBO010000005">
    <property type="protein sequence ID" value="KAK9200941.1"/>
    <property type="molecule type" value="Genomic_DNA"/>
</dbReference>
<accession>A0AAP0M8T5</accession>
<keyword evidence="2" id="KW-1185">Reference proteome</keyword>